<dbReference type="Pfam" id="PF01047">
    <property type="entry name" value="MarR"/>
    <property type="match status" value="1"/>
</dbReference>
<keyword evidence="2" id="KW-0238">DNA-binding</keyword>
<dbReference type="InterPro" id="IPR036390">
    <property type="entry name" value="WH_DNA-bd_sf"/>
</dbReference>
<dbReference type="InterPro" id="IPR000835">
    <property type="entry name" value="HTH_MarR-typ"/>
</dbReference>
<protein>
    <recommendedName>
        <fullName evidence="5">HTH marR-type domain-containing protein</fullName>
    </recommendedName>
</protein>
<dbReference type="InterPro" id="IPR039422">
    <property type="entry name" value="MarR/SlyA-like"/>
</dbReference>
<accession>A0ABM8FWT9</accession>
<keyword evidence="1" id="KW-0805">Transcription regulation</keyword>
<dbReference type="PANTHER" id="PTHR33164:SF43">
    <property type="entry name" value="HTH-TYPE TRANSCRIPTIONAL REPRESSOR YETL"/>
    <property type="match status" value="1"/>
</dbReference>
<evidence type="ECO:0000256" key="2">
    <source>
        <dbReference type="ARBA" id="ARBA00023125"/>
    </source>
</evidence>
<evidence type="ECO:0000256" key="4">
    <source>
        <dbReference type="SAM" id="MobiDB-lite"/>
    </source>
</evidence>
<reference evidence="7" key="1">
    <citation type="journal article" date="2019" name="Int. J. Syst. Evol. Microbiol.">
        <title>The Global Catalogue of Microorganisms (GCM) 10K type strain sequencing project: providing services to taxonomists for standard genome sequencing and annotation.</title>
        <authorList>
            <consortium name="The Broad Institute Genomics Platform"/>
            <consortium name="The Broad Institute Genome Sequencing Center for Infectious Disease"/>
            <person name="Wu L."/>
            <person name="Ma J."/>
        </authorList>
    </citation>
    <scope>NUCLEOTIDE SEQUENCE [LARGE SCALE GENOMIC DNA]</scope>
    <source>
        <strain evidence="7">NBRC 106310</strain>
    </source>
</reference>
<evidence type="ECO:0000256" key="3">
    <source>
        <dbReference type="ARBA" id="ARBA00023163"/>
    </source>
</evidence>
<feature type="compositionally biased region" description="Low complexity" evidence="4">
    <location>
        <begin position="97"/>
        <end position="113"/>
    </location>
</feature>
<gene>
    <name evidence="6" type="ORF">GCM10025863_27950</name>
</gene>
<evidence type="ECO:0000259" key="5">
    <source>
        <dbReference type="PROSITE" id="PS50995"/>
    </source>
</evidence>
<dbReference type="SUPFAM" id="SSF46785">
    <property type="entry name" value="Winged helix' DNA-binding domain"/>
    <property type="match status" value="1"/>
</dbReference>
<evidence type="ECO:0000313" key="6">
    <source>
        <dbReference type="EMBL" id="BDZ40181.1"/>
    </source>
</evidence>
<sequence>MSHAVFRVARLHKSLAARLLRETGLRPGQELVLMALWRDGPQRLVDLVRRLESDAPSMTRSIARLEKAGLVQRQTSATDRRAVIVEATPRACRCVSRSRMPGPSSSGSPSATSRRNDRRRSCGCWMSSKSGSLRHPRPPATDRDCGTPVAAHLPSIP</sequence>
<keyword evidence="7" id="KW-1185">Reference proteome</keyword>
<name>A0ABM8FWT9_9MICO</name>
<dbReference type="PANTHER" id="PTHR33164">
    <property type="entry name" value="TRANSCRIPTIONAL REGULATOR, MARR FAMILY"/>
    <property type="match status" value="1"/>
</dbReference>
<dbReference type="InterPro" id="IPR036388">
    <property type="entry name" value="WH-like_DNA-bd_sf"/>
</dbReference>
<keyword evidence="3" id="KW-0804">Transcription</keyword>
<dbReference type="Gene3D" id="1.10.10.10">
    <property type="entry name" value="Winged helix-like DNA-binding domain superfamily/Winged helix DNA-binding domain"/>
    <property type="match status" value="1"/>
</dbReference>
<dbReference type="EMBL" id="AP027728">
    <property type="protein sequence ID" value="BDZ40181.1"/>
    <property type="molecule type" value="Genomic_DNA"/>
</dbReference>
<feature type="region of interest" description="Disordered" evidence="4">
    <location>
        <begin position="95"/>
        <end position="157"/>
    </location>
</feature>
<dbReference type="PROSITE" id="PS50995">
    <property type="entry name" value="HTH_MARR_2"/>
    <property type="match status" value="1"/>
</dbReference>
<evidence type="ECO:0000313" key="7">
    <source>
        <dbReference type="Proteomes" id="UP001321543"/>
    </source>
</evidence>
<evidence type="ECO:0000256" key="1">
    <source>
        <dbReference type="ARBA" id="ARBA00023015"/>
    </source>
</evidence>
<dbReference type="SMART" id="SM00347">
    <property type="entry name" value="HTH_MARR"/>
    <property type="match status" value="1"/>
</dbReference>
<proteinExistence type="predicted"/>
<dbReference type="PROSITE" id="PS01117">
    <property type="entry name" value="HTH_MARR_1"/>
    <property type="match status" value="1"/>
</dbReference>
<organism evidence="6 7">
    <name type="scientific">Microbacterium suwonense</name>
    <dbReference type="NCBI Taxonomy" id="683047"/>
    <lineage>
        <taxon>Bacteria</taxon>
        <taxon>Bacillati</taxon>
        <taxon>Actinomycetota</taxon>
        <taxon>Actinomycetes</taxon>
        <taxon>Micrococcales</taxon>
        <taxon>Microbacteriaceae</taxon>
        <taxon>Microbacterium</taxon>
    </lineage>
</organism>
<feature type="domain" description="HTH marR-type" evidence="5">
    <location>
        <begin position="1"/>
        <end position="142"/>
    </location>
</feature>
<dbReference type="InterPro" id="IPR023187">
    <property type="entry name" value="Tscrpt_reg_MarR-type_CS"/>
</dbReference>
<dbReference type="Proteomes" id="UP001321543">
    <property type="component" value="Chromosome"/>
</dbReference>